<dbReference type="OrthoDB" id="6504163at2759"/>
<protein>
    <submittedName>
        <fullName evidence="1">Uncharacterized protein</fullName>
    </submittedName>
</protein>
<dbReference type="InterPro" id="IPR036734">
    <property type="entry name" value="Neur_chan_lig-bd_sf"/>
</dbReference>
<dbReference type="Proteomes" id="UP000759131">
    <property type="component" value="Unassembled WGS sequence"/>
</dbReference>
<dbReference type="AlphaFoldDB" id="A0A7R9LZA3"/>
<reference evidence="1" key="1">
    <citation type="submission" date="2020-11" db="EMBL/GenBank/DDBJ databases">
        <authorList>
            <person name="Tran Van P."/>
        </authorList>
    </citation>
    <scope>NUCLEOTIDE SEQUENCE</scope>
</reference>
<dbReference type="SUPFAM" id="SSF63712">
    <property type="entry name" value="Nicotinic receptor ligand binding domain-like"/>
    <property type="match status" value="1"/>
</dbReference>
<dbReference type="GO" id="GO:0005230">
    <property type="term" value="F:extracellular ligand-gated monoatomic ion channel activity"/>
    <property type="evidence" value="ECO:0007669"/>
    <property type="project" value="InterPro"/>
</dbReference>
<accession>A0A7R9LZA3</accession>
<sequence length="80" mass="9531">MQGKIQYLVLTDPNRIWKPDLFFSNEKKGHFHEIIMPNVLLHGYTTDDLVFMWKEGDPVQVTKSLNLPRFTLQKYLTKYC</sequence>
<evidence type="ECO:0000313" key="2">
    <source>
        <dbReference type="Proteomes" id="UP000759131"/>
    </source>
</evidence>
<proteinExistence type="predicted"/>
<dbReference type="GO" id="GO:0016020">
    <property type="term" value="C:membrane"/>
    <property type="evidence" value="ECO:0007669"/>
    <property type="project" value="InterPro"/>
</dbReference>
<evidence type="ECO:0000313" key="1">
    <source>
        <dbReference type="EMBL" id="CAD7650571.1"/>
    </source>
</evidence>
<keyword evidence="2" id="KW-1185">Reference proteome</keyword>
<organism evidence="1">
    <name type="scientific">Medioppia subpectinata</name>
    <dbReference type="NCBI Taxonomy" id="1979941"/>
    <lineage>
        <taxon>Eukaryota</taxon>
        <taxon>Metazoa</taxon>
        <taxon>Ecdysozoa</taxon>
        <taxon>Arthropoda</taxon>
        <taxon>Chelicerata</taxon>
        <taxon>Arachnida</taxon>
        <taxon>Acari</taxon>
        <taxon>Acariformes</taxon>
        <taxon>Sarcoptiformes</taxon>
        <taxon>Oribatida</taxon>
        <taxon>Brachypylina</taxon>
        <taxon>Oppioidea</taxon>
        <taxon>Oppiidae</taxon>
        <taxon>Medioppia</taxon>
    </lineage>
</organism>
<dbReference type="Gene3D" id="2.70.170.10">
    <property type="entry name" value="Neurotransmitter-gated ion-channel ligand-binding domain"/>
    <property type="match status" value="1"/>
</dbReference>
<dbReference type="EMBL" id="CAJPIZ010052617">
    <property type="protein sequence ID" value="CAG2122974.1"/>
    <property type="molecule type" value="Genomic_DNA"/>
</dbReference>
<name>A0A7R9LZA3_9ACAR</name>
<gene>
    <name evidence="1" type="ORF">OSB1V03_LOCUS22919</name>
</gene>
<feature type="non-terminal residue" evidence="1">
    <location>
        <position position="1"/>
    </location>
</feature>
<dbReference type="EMBL" id="OC907192">
    <property type="protein sequence ID" value="CAD7650571.1"/>
    <property type="molecule type" value="Genomic_DNA"/>
</dbReference>